<organism evidence="1 2">
    <name type="scientific">Micromonospora carbonacea</name>
    <dbReference type="NCBI Taxonomy" id="47853"/>
    <lineage>
        <taxon>Bacteria</taxon>
        <taxon>Bacillati</taxon>
        <taxon>Actinomycetota</taxon>
        <taxon>Actinomycetes</taxon>
        <taxon>Micromonosporales</taxon>
        <taxon>Micromonosporaceae</taxon>
        <taxon>Micromonospora</taxon>
    </lineage>
</organism>
<dbReference type="Proteomes" id="UP000183585">
    <property type="component" value="Unassembled WGS sequence"/>
</dbReference>
<gene>
    <name evidence="1" type="ORF">GA0070563_11264</name>
</gene>
<evidence type="ECO:0000313" key="1">
    <source>
        <dbReference type="EMBL" id="SCF42312.1"/>
    </source>
</evidence>
<evidence type="ECO:0000313" key="2">
    <source>
        <dbReference type="Proteomes" id="UP000183585"/>
    </source>
</evidence>
<reference evidence="2" key="1">
    <citation type="submission" date="2016-06" db="EMBL/GenBank/DDBJ databases">
        <authorList>
            <person name="Varghese N."/>
            <person name="Submissions Spin"/>
        </authorList>
    </citation>
    <scope>NUCLEOTIDE SEQUENCE [LARGE SCALE GENOMIC DNA]</scope>
    <source>
        <strain evidence="2">DSM 43168</strain>
    </source>
</reference>
<sequence length="103" mass="11139">MANLETARAAAHAAAYQPLADTNIDNKLAHKAATAVVDALLDARTGRGLAYLRGMRSTVYQMRVLNAMNTTTSSDFTLFFGRMPMYRAIEAAAAELVAAFGRR</sequence>
<keyword evidence="2" id="KW-1185">Reference proteome</keyword>
<protein>
    <submittedName>
        <fullName evidence="1">Uncharacterized protein</fullName>
    </submittedName>
</protein>
<dbReference type="RefSeq" id="WP_074476858.1">
    <property type="nucleotide sequence ID" value="NZ_FMCT01000012.1"/>
</dbReference>
<proteinExistence type="predicted"/>
<accession>A0A1C5AAQ2</accession>
<name>A0A1C5AAQ2_9ACTN</name>
<dbReference type="AlphaFoldDB" id="A0A1C5AAQ2"/>
<dbReference type="EMBL" id="FMCT01000012">
    <property type="protein sequence ID" value="SCF42312.1"/>
    <property type="molecule type" value="Genomic_DNA"/>
</dbReference>